<name>A0A1A8X7Y4_PLAMA</name>
<organism evidence="3 4">
    <name type="scientific">Plasmodium malariae</name>
    <dbReference type="NCBI Taxonomy" id="5858"/>
    <lineage>
        <taxon>Eukaryota</taxon>
        <taxon>Sar</taxon>
        <taxon>Alveolata</taxon>
        <taxon>Apicomplexa</taxon>
        <taxon>Aconoidasida</taxon>
        <taxon>Haemosporida</taxon>
        <taxon>Plasmodiidae</taxon>
        <taxon>Plasmodium</taxon>
        <taxon>Plasmodium (Plasmodium)</taxon>
    </lineage>
</organism>
<reference evidence="4" key="1">
    <citation type="submission" date="2016-05" db="EMBL/GenBank/DDBJ databases">
        <authorList>
            <person name="Naeem Raeece"/>
        </authorList>
    </citation>
    <scope>NUCLEOTIDE SEQUENCE [LARGE SCALE GENOMIC DNA]</scope>
</reference>
<proteinExistence type="predicted"/>
<gene>
    <name evidence="3" type="ORF">PMALA_075560</name>
</gene>
<dbReference type="Proteomes" id="UP000078597">
    <property type="component" value="Unassembled WGS sequence"/>
</dbReference>
<evidence type="ECO:0000313" key="3">
    <source>
        <dbReference type="EMBL" id="SBT00361.1"/>
    </source>
</evidence>
<dbReference type="Pfam" id="PF09716">
    <property type="entry name" value="ETRAMP"/>
    <property type="match status" value="1"/>
</dbReference>
<dbReference type="AlphaFoldDB" id="A0A1A8X7Y4"/>
<feature type="region of interest" description="Disordered" evidence="1">
    <location>
        <begin position="88"/>
        <end position="109"/>
    </location>
</feature>
<evidence type="ECO:0000313" key="4">
    <source>
        <dbReference type="Proteomes" id="UP000078597"/>
    </source>
</evidence>
<evidence type="ECO:0000256" key="2">
    <source>
        <dbReference type="SAM" id="Phobius"/>
    </source>
</evidence>
<accession>A0A1A8X7Y4</accession>
<protein>
    <submittedName>
        <fullName evidence="3">Liver stage associated protein 1, putative</fullName>
    </submittedName>
</protein>
<feature type="transmembrane region" description="Helical" evidence="2">
    <location>
        <begin position="55"/>
        <end position="75"/>
    </location>
</feature>
<keyword evidence="2" id="KW-0472">Membrane</keyword>
<evidence type="ECO:0000256" key="1">
    <source>
        <dbReference type="SAM" id="MobiDB-lite"/>
    </source>
</evidence>
<dbReference type="EMBL" id="FLQW01006361">
    <property type="protein sequence ID" value="SBT00361.1"/>
    <property type="molecule type" value="Genomic_DNA"/>
</dbReference>
<sequence>MMKVSKRLSFFILILSIIVILPYTLVYANIPVELLDYETFKKHEIIKAKGRKDELVLLSLVCVSILSALCTLWGIRLHHLHDINKKKTRRGGIKSMGKSKLSFESEDSG</sequence>
<keyword evidence="2" id="KW-1133">Transmembrane helix</keyword>
<dbReference type="VEuPathDB" id="PlasmoDB:PmUG01_13011600"/>
<keyword evidence="2" id="KW-0812">Transmembrane</keyword>